<keyword evidence="11" id="KW-1185">Reference proteome</keyword>
<evidence type="ECO:0000256" key="5">
    <source>
        <dbReference type="ARBA" id="ARBA00023136"/>
    </source>
</evidence>
<protein>
    <recommendedName>
        <fullName evidence="6">UPF0316 protein HH215_08815</fullName>
    </recommendedName>
</protein>
<geneLocation type="plasmid" evidence="10 11">
    <name>unnamed1</name>
</geneLocation>
<feature type="domain" description="DUF2179" evidence="7">
    <location>
        <begin position="110"/>
        <end position="162"/>
    </location>
</feature>
<dbReference type="InterPro" id="IPR022930">
    <property type="entry name" value="UPF0316"/>
</dbReference>
<dbReference type="GO" id="GO:0005886">
    <property type="term" value="C:plasma membrane"/>
    <property type="evidence" value="ECO:0007669"/>
    <property type="project" value="UniProtKB-SubCell"/>
</dbReference>
<dbReference type="KEGG" id="cheb:HH215_08815"/>
<dbReference type="InterPro" id="IPR044035">
    <property type="entry name" value="DUF5698"/>
</dbReference>
<dbReference type="Proteomes" id="UP000502248">
    <property type="component" value="Plasmid unnamed1"/>
</dbReference>
<proteinExistence type="inferred from homology"/>
<comment type="similarity">
    <text evidence="6">Belongs to the UPF0316 family.</text>
</comment>
<dbReference type="Proteomes" id="UP000502248">
    <property type="component" value="Chromosome"/>
</dbReference>
<dbReference type="Pfam" id="PF18955">
    <property type="entry name" value="DUF5698"/>
    <property type="match status" value="1"/>
</dbReference>
<evidence type="ECO:0000313" key="9">
    <source>
        <dbReference type="EMBL" id="QJD83261.1"/>
    </source>
</evidence>
<keyword evidence="2 6" id="KW-1003">Cell membrane</keyword>
<feature type="transmembrane region" description="Helical" evidence="6">
    <location>
        <begin position="32"/>
        <end position="53"/>
    </location>
</feature>
<feature type="transmembrane region" description="Helical" evidence="6">
    <location>
        <begin position="6"/>
        <end position="25"/>
    </location>
</feature>
<evidence type="ECO:0000256" key="4">
    <source>
        <dbReference type="ARBA" id="ARBA00022989"/>
    </source>
</evidence>
<reference evidence="9 11" key="1">
    <citation type="submission" date="2020-04" db="EMBL/GenBank/DDBJ databases">
        <title>Genome sequencing of novel species.</title>
        <authorList>
            <person name="Heo J."/>
            <person name="Kim S.-J."/>
            <person name="Kim J.-S."/>
            <person name="Hong S.-B."/>
            <person name="Kwon S.-W."/>
        </authorList>
    </citation>
    <scope>NUCLEOTIDE SEQUENCE [LARGE SCALE GENOMIC DNA]</scope>
    <source>
        <strain evidence="9 11">MFER-1</strain>
        <plasmid evidence="10 11">unnamed1</plasmid>
    </source>
</reference>
<accession>A0A7Z2VHF4</accession>
<keyword evidence="4 6" id="KW-1133">Transmembrane helix</keyword>
<evidence type="ECO:0000313" key="10">
    <source>
        <dbReference type="EMBL" id="QJD88492.1"/>
    </source>
</evidence>
<keyword evidence="3 6" id="KW-0812">Transmembrane</keyword>
<dbReference type="AlphaFoldDB" id="A0A7Z2VHF4"/>
<dbReference type="KEGG" id="cheb:HH215_35135"/>
<evidence type="ECO:0000256" key="2">
    <source>
        <dbReference type="ARBA" id="ARBA00022475"/>
    </source>
</evidence>
<comment type="subcellular location">
    <subcellularLocation>
        <location evidence="1 6">Cell membrane</location>
        <topology evidence="1 6">Multi-pass membrane protein</topology>
    </subcellularLocation>
</comment>
<evidence type="ECO:0000256" key="1">
    <source>
        <dbReference type="ARBA" id="ARBA00004651"/>
    </source>
</evidence>
<dbReference type="RefSeq" id="WP_169279558.1">
    <property type="nucleotide sequence ID" value="NZ_CP051680.1"/>
</dbReference>
<dbReference type="InterPro" id="IPR019264">
    <property type="entry name" value="DUF2179"/>
</dbReference>
<keyword evidence="10" id="KW-0614">Plasmid</keyword>
<feature type="transmembrane region" description="Helical" evidence="6">
    <location>
        <begin position="59"/>
        <end position="79"/>
    </location>
</feature>
<dbReference type="EMBL" id="CP051681">
    <property type="protein sequence ID" value="QJD88492.1"/>
    <property type="molecule type" value="Genomic_DNA"/>
</dbReference>
<evidence type="ECO:0000259" key="7">
    <source>
        <dbReference type="Pfam" id="PF10035"/>
    </source>
</evidence>
<evidence type="ECO:0000256" key="3">
    <source>
        <dbReference type="ARBA" id="ARBA00022692"/>
    </source>
</evidence>
<dbReference type="HAMAP" id="MF_01515">
    <property type="entry name" value="UPF0316"/>
    <property type="match status" value="1"/>
</dbReference>
<dbReference type="NCBIfam" id="NF003194">
    <property type="entry name" value="PRK04164.1-5"/>
    <property type="match status" value="1"/>
</dbReference>
<evidence type="ECO:0000313" key="11">
    <source>
        <dbReference type="Proteomes" id="UP000502248"/>
    </source>
</evidence>
<dbReference type="EMBL" id="CP051680">
    <property type="protein sequence ID" value="QJD83261.1"/>
    <property type="molecule type" value="Genomic_DNA"/>
</dbReference>
<dbReference type="PANTHER" id="PTHR40060">
    <property type="entry name" value="UPF0316 PROTEIN YEBE"/>
    <property type="match status" value="1"/>
</dbReference>
<evidence type="ECO:0000256" key="6">
    <source>
        <dbReference type="HAMAP-Rule" id="MF_01515"/>
    </source>
</evidence>
<evidence type="ECO:0000259" key="8">
    <source>
        <dbReference type="Pfam" id="PF18955"/>
    </source>
</evidence>
<gene>
    <name evidence="9" type="ORF">HH215_08815</name>
    <name evidence="10" type="ORF">HH215_35135</name>
</gene>
<sequence length="170" mass="18863">MFKILTLIFVIQIVYVSAFTLRMILTIKGQKYIAALISTAEVTIYVLGLNMVLSHLDQAASLAVYAIGYALGVLAGSWIEQKLALGYVTLKVISNNPEPRLAMVLRDAGYGVTTWLGSGRDGDRLVMEILTRRKNQKQLHDRIIELDPKAFVIFHEPSLIRGGFWAGAVK</sequence>
<feature type="domain" description="DUF5698" evidence="8">
    <location>
        <begin position="20"/>
        <end position="76"/>
    </location>
</feature>
<keyword evidence="5 6" id="KW-0472">Membrane</keyword>
<dbReference type="Pfam" id="PF10035">
    <property type="entry name" value="DUF2179"/>
    <property type="match status" value="1"/>
</dbReference>
<organism evidence="9 11">
    <name type="scientific">Cohnella herbarum</name>
    <dbReference type="NCBI Taxonomy" id="2728023"/>
    <lineage>
        <taxon>Bacteria</taxon>
        <taxon>Bacillati</taxon>
        <taxon>Bacillota</taxon>
        <taxon>Bacilli</taxon>
        <taxon>Bacillales</taxon>
        <taxon>Paenibacillaceae</taxon>
        <taxon>Cohnella</taxon>
    </lineage>
</organism>
<name>A0A7Z2VHF4_9BACL</name>
<dbReference type="PANTHER" id="PTHR40060:SF1">
    <property type="entry name" value="UPF0316 PROTEIN YEBE"/>
    <property type="match status" value="1"/>
</dbReference>
<dbReference type="CDD" id="cd16381">
    <property type="entry name" value="YitT_C_like_1"/>
    <property type="match status" value="1"/>
</dbReference>